<gene>
    <name evidence="2" type="ORF">CUN48_13930</name>
</gene>
<proteinExistence type="predicted"/>
<dbReference type="Proteomes" id="UP000230790">
    <property type="component" value="Unassembled WGS sequence"/>
</dbReference>
<reference evidence="2 3" key="1">
    <citation type="submission" date="2017-11" db="EMBL/GenBank/DDBJ databases">
        <title>Evolution of Phototrophy in the Chloroflexi Phylum Driven by Horizontal Gene Transfer.</title>
        <authorList>
            <person name="Ward L.M."/>
            <person name="Hemp J."/>
            <person name="Shih P.M."/>
            <person name="Mcglynn S.E."/>
            <person name="Fischer W."/>
        </authorList>
    </citation>
    <scope>NUCLEOTIDE SEQUENCE [LARGE SCALE GENOMIC DNA]</scope>
    <source>
        <strain evidence="2">JP3_7</strain>
    </source>
</reference>
<comment type="caution">
    <text evidence="2">The sequence shown here is derived from an EMBL/GenBank/DDBJ whole genome shotgun (WGS) entry which is preliminary data.</text>
</comment>
<organism evidence="2 3">
    <name type="scientific">Candidatus Thermofonsia Clade 3 bacterium</name>
    <dbReference type="NCBI Taxonomy" id="2364212"/>
    <lineage>
        <taxon>Bacteria</taxon>
        <taxon>Bacillati</taxon>
        <taxon>Chloroflexota</taxon>
        <taxon>Candidatus Thermofontia</taxon>
        <taxon>Candidatus Thermofonsia Clade 3</taxon>
    </lineage>
</organism>
<evidence type="ECO:0000256" key="1">
    <source>
        <dbReference type="SAM" id="MobiDB-lite"/>
    </source>
</evidence>
<dbReference type="AlphaFoldDB" id="A0A2M8Q9D9"/>
<dbReference type="EMBL" id="PGTN01000223">
    <property type="protein sequence ID" value="PJF46412.1"/>
    <property type="molecule type" value="Genomic_DNA"/>
</dbReference>
<feature type="region of interest" description="Disordered" evidence="1">
    <location>
        <begin position="184"/>
        <end position="203"/>
    </location>
</feature>
<protein>
    <submittedName>
        <fullName evidence="2">Transposase</fullName>
    </submittedName>
</protein>
<accession>A0A2M8Q9D9</accession>
<evidence type="ECO:0000313" key="3">
    <source>
        <dbReference type="Proteomes" id="UP000230790"/>
    </source>
</evidence>
<feature type="region of interest" description="Disordered" evidence="1">
    <location>
        <begin position="135"/>
        <end position="155"/>
    </location>
</feature>
<evidence type="ECO:0000313" key="2">
    <source>
        <dbReference type="EMBL" id="PJF46412.1"/>
    </source>
</evidence>
<sequence>MNAKTKGRRLRERRHVQAARIIYAQAQAAFPRYSHPFSPKQFTLPQLATCALLSFYFKMSYRDFEALRLMSRERRDVLELTAAPDYSTLNQMYHRFRAGRLDKMNEALLSTLDNGGLVQEDVITLDSTLFSPDPCRRLRSDPPRQAVQTPAERRVCRRCQQPDEAHGVGPSNDAPHLSTLKRRAGRYGKREKSGHPVWATPADSGFDSAAIDRRDIIPPIRRGGSLNVRRGLSWSRTRVWTACSVSVGRTKPSTTQIR</sequence>
<name>A0A2M8Q9D9_9CHLR</name>